<protein>
    <submittedName>
        <fullName evidence="2">Uncharacterized protein</fullName>
    </submittedName>
</protein>
<accession>A0A383DUQ4</accession>
<proteinExistence type="predicted"/>
<feature type="region of interest" description="Disordered" evidence="1">
    <location>
        <begin position="155"/>
        <end position="179"/>
    </location>
</feature>
<sequence>NHLGSYEIYKIAQFAKEGRRYSLQDIDNILFKYTKNSQGDSVGGGAYFEIDEYKHSYDQATQISTNTDTEYRYDKDQGFIIGRQCVYTYNYLTSTSTNNCVDEKNVTSPSGSLVERFKGKVPSLPGLKDFFWNKKAHITRNDIEPETYVIISEQTRRGKEDNGDSNYCEDGDPSTTCRTQDNQSINDVKIAIGLTLDKLKASEVTNNPEREKFRYISAVGDEHASSDLSKDKK</sequence>
<reference evidence="2" key="1">
    <citation type="submission" date="2018-05" db="EMBL/GenBank/DDBJ databases">
        <authorList>
            <person name="Lanie J.A."/>
            <person name="Ng W.-L."/>
            <person name="Kazmierczak K.M."/>
            <person name="Andrzejewski T.M."/>
            <person name="Davidsen T.M."/>
            <person name="Wayne K.J."/>
            <person name="Tettelin H."/>
            <person name="Glass J.I."/>
            <person name="Rusch D."/>
            <person name="Podicherti R."/>
            <person name="Tsui H.-C.T."/>
            <person name="Winkler M.E."/>
        </authorList>
    </citation>
    <scope>NUCLEOTIDE SEQUENCE</scope>
</reference>
<evidence type="ECO:0000256" key="1">
    <source>
        <dbReference type="SAM" id="MobiDB-lite"/>
    </source>
</evidence>
<dbReference type="AlphaFoldDB" id="A0A383DUQ4"/>
<name>A0A383DUQ4_9ZZZZ</name>
<feature type="non-terminal residue" evidence="2">
    <location>
        <position position="233"/>
    </location>
</feature>
<dbReference type="EMBL" id="UINC01220372">
    <property type="protein sequence ID" value="SVE48257.1"/>
    <property type="molecule type" value="Genomic_DNA"/>
</dbReference>
<gene>
    <name evidence="2" type="ORF">METZ01_LOCUS501111</name>
</gene>
<evidence type="ECO:0000313" key="2">
    <source>
        <dbReference type="EMBL" id="SVE48257.1"/>
    </source>
</evidence>
<organism evidence="2">
    <name type="scientific">marine metagenome</name>
    <dbReference type="NCBI Taxonomy" id="408172"/>
    <lineage>
        <taxon>unclassified sequences</taxon>
        <taxon>metagenomes</taxon>
        <taxon>ecological metagenomes</taxon>
    </lineage>
</organism>
<feature type="non-terminal residue" evidence="2">
    <location>
        <position position="1"/>
    </location>
</feature>